<reference evidence="3" key="1">
    <citation type="submission" date="2023-06" db="EMBL/GenBank/DDBJ databases">
        <title>Genome-scale phylogeny and comparative genomics of the fungal order Sordariales.</title>
        <authorList>
            <consortium name="Lawrence Berkeley National Laboratory"/>
            <person name="Hensen N."/>
            <person name="Bonometti L."/>
            <person name="Westerberg I."/>
            <person name="Brannstrom I.O."/>
            <person name="Guillou S."/>
            <person name="Cros-Aarteil S."/>
            <person name="Calhoun S."/>
            <person name="Haridas S."/>
            <person name="Kuo A."/>
            <person name="Mondo S."/>
            <person name="Pangilinan J."/>
            <person name="Riley R."/>
            <person name="Labutti K."/>
            <person name="Andreopoulos B."/>
            <person name="Lipzen A."/>
            <person name="Chen C."/>
            <person name="Yanf M."/>
            <person name="Daum C."/>
            <person name="Ng V."/>
            <person name="Clum A."/>
            <person name="Steindorff A."/>
            <person name="Ohm R."/>
            <person name="Martin F."/>
            <person name="Silar P."/>
            <person name="Natvig D."/>
            <person name="Lalanne C."/>
            <person name="Gautier V."/>
            <person name="Ament-Velasquez S.L."/>
            <person name="Kruys A."/>
            <person name="Hutchinson M.I."/>
            <person name="Powell A.J."/>
            <person name="Barry K."/>
            <person name="Miller A.N."/>
            <person name="Grigoriev I.V."/>
            <person name="Debuchy R."/>
            <person name="Gladieux P."/>
            <person name="Thoren M.H."/>
            <person name="Johannesson H."/>
        </authorList>
    </citation>
    <scope>NUCLEOTIDE SEQUENCE</scope>
    <source>
        <strain evidence="3">CBS 307.81</strain>
    </source>
</reference>
<accession>A0AA39ZFF5</accession>
<feature type="transmembrane region" description="Helical" evidence="1">
    <location>
        <begin position="40"/>
        <end position="61"/>
    </location>
</feature>
<evidence type="ECO:0008006" key="5">
    <source>
        <dbReference type="Google" id="ProtNLM"/>
    </source>
</evidence>
<evidence type="ECO:0000256" key="1">
    <source>
        <dbReference type="SAM" id="Phobius"/>
    </source>
</evidence>
<organism evidence="3 4">
    <name type="scientific">Cercophora samala</name>
    <dbReference type="NCBI Taxonomy" id="330535"/>
    <lineage>
        <taxon>Eukaryota</taxon>
        <taxon>Fungi</taxon>
        <taxon>Dikarya</taxon>
        <taxon>Ascomycota</taxon>
        <taxon>Pezizomycotina</taxon>
        <taxon>Sordariomycetes</taxon>
        <taxon>Sordariomycetidae</taxon>
        <taxon>Sordariales</taxon>
        <taxon>Lasiosphaeriaceae</taxon>
        <taxon>Cercophora</taxon>
    </lineage>
</organism>
<comment type="caution">
    <text evidence="3">The sequence shown here is derived from an EMBL/GenBank/DDBJ whole genome shotgun (WGS) entry which is preliminary data.</text>
</comment>
<keyword evidence="2" id="KW-0732">Signal</keyword>
<keyword evidence="1" id="KW-0472">Membrane</keyword>
<evidence type="ECO:0000313" key="3">
    <source>
        <dbReference type="EMBL" id="KAK0669578.1"/>
    </source>
</evidence>
<protein>
    <recommendedName>
        <fullName evidence="5">Secreted protein</fullName>
    </recommendedName>
</protein>
<keyword evidence="1" id="KW-1133">Transmembrane helix</keyword>
<evidence type="ECO:0000313" key="4">
    <source>
        <dbReference type="Proteomes" id="UP001174997"/>
    </source>
</evidence>
<evidence type="ECO:0000256" key="2">
    <source>
        <dbReference type="SAM" id="SignalP"/>
    </source>
</evidence>
<gene>
    <name evidence="3" type="ORF">QBC41DRAFT_106999</name>
</gene>
<feature type="chain" id="PRO_5041322446" description="Secreted protein" evidence="2">
    <location>
        <begin position="17"/>
        <end position="108"/>
    </location>
</feature>
<name>A0AA39ZFF5_9PEZI</name>
<proteinExistence type="predicted"/>
<dbReference type="Proteomes" id="UP001174997">
    <property type="component" value="Unassembled WGS sequence"/>
</dbReference>
<dbReference type="AlphaFoldDB" id="A0AA39ZFF5"/>
<dbReference type="EMBL" id="JAULSY010000041">
    <property type="protein sequence ID" value="KAK0669578.1"/>
    <property type="molecule type" value="Genomic_DNA"/>
</dbReference>
<feature type="signal peptide" evidence="2">
    <location>
        <begin position="1"/>
        <end position="16"/>
    </location>
</feature>
<keyword evidence="1" id="KW-0812">Transmembrane</keyword>
<sequence length="108" mass="12619">MFFLFFSFSFSCHVSCIAVTSFLRYTIVCLDGSACFCFCWSVPGFLCFASYHLTNTLFFLLHIRLPKAGDRFFFLMGRKGGREGWFVVFRRRLHTYTFLGRDAHLCGF</sequence>
<keyword evidence="4" id="KW-1185">Reference proteome</keyword>